<feature type="transmembrane region" description="Helical" evidence="1">
    <location>
        <begin position="157"/>
        <end position="175"/>
    </location>
</feature>
<keyword evidence="1" id="KW-1133">Transmembrane helix</keyword>
<feature type="transmembrane region" description="Helical" evidence="1">
    <location>
        <begin position="125"/>
        <end position="151"/>
    </location>
</feature>
<proteinExistence type="predicted"/>
<comment type="caution">
    <text evidence="2">The sequence shown here is derived from an EMBL/GenBank/DDBJ whole genome shotgun (WGS) entry which is preliminary data.</text>
</comment>
<evidence type="ECO:0000313" key="3">
    <source>
        <dbReference type="Proteomes" id="UP001199044"/>
    </source>
</evidence>
<keyword evidence="1" id="KW-0472">Membrane</keyword>
<dbReference type="Pfam" id="PF11086">
    <property type="entry name" value="DUF2878"/>
    <property type="match status" value="1"/>
</dbReference>
<dbReference type="RefSeq" id="WP_225251496.1">
    <property type="nucleotide sequence ID" value="NZ_JAIWIU010000127.1"/>
</dbReference>
<organism evidence="2 3">
    <name type="scientific">Vibrio tritonius</name>
    <dbReference type="NCBI Taxonomy" id="1435069"/>
    <lineage>
        <taxon>Bacteria</taxon>
        <taxon>Pseudomonadati</taxon>
        <taxon>Pseudomonadota</taxon>
        <taxon>Gammaproteobacteria</taxon>
        <taxon>Vibrionales</taxon>
        <taxon>Vibrionaceae</taxon>
        <taxon>Vibrio</taxon>
    </lineage>
</organism>
<evidence type="ECO:0000313" key="2">
    <source>
        <dbReference type="EMBL" id="MCA2017896.1"/>
    </source>
</evidence>
<keyword evidence="1" id="KW-0812">Transmembrane</keyword>
<gene>
    <name evidence="2" type="ORF">LDJ79_17375</name>
</gene>
<evidence type="ECO:0000256" key="1">
    <source>
        <dbReference type="SAM" id="Phobius"/>
    </source>
</evidence>
<reference evidence="3" key="1">
    <citation type="submission" date="2023-07" db="EMBL/GenBank/DDBJ databases">
        <title>Molecular identification of indigenous halophilic bacteria isolated from red sea cost, biodegradation of synthetic dyes and assessment of degraded metabolite toxicity.</title>
        <authorList>
            <person name="Chaieb K."/>
            <person name="Altayb H.N."/>
        </authorList>
    </citation>
    <scope>NUCLEOTIDE SEQUENCE [LARGE SCALE GENOMIC DNA]</scope>
    <source>
        <strain evidence="3">K20</strain>
    </source>
</reference>
<dbReference type="InterPro" id="IPR021306">
    <property type="entry name" value="DUF2878"/>
</dbReference>
<feature type="transmembrane region" description="Helical" evidence="1">
    <location>
        <begin position="41"/>
        <end position="58"/>
    </location>
</feature>
<feature type="transmembrane region" description="Helical" evidence="1">
    <location>
        <begin position="96"/>
        <end position="113"/>
    </location>
</feature>
<feature type="transmembrane region" description="Helical" evidence="1">
    <location>
        <begin position="18"/>
        <end position="35"/>
    </location>
</feature>
<keyword evidence="3" id="KW-1185">Reference proteome</keyword>
<accession>A0ABS7YQE0</accession>
<dbReference type="Proteomes" id="UP001199044">
    <property type="component" value="Unassembled WGS sequence"/>
</dbReference>
<protein>
    <submittedName>
        <fullName evidence="2">DUF2878 domain-containing protein</fullName>
    </submittedName>
</protein>
<sequence length="187" mass="21335">MDPCSRCHIDPKLDTKRFILYSVWFDIIWGCAVIGQDNWQWLTWLLVVVSWVIVSWRCRQEPYPVLLFMVSIAAIGITVDWLNSEFGLLSFSSSGIPYWLVALWCGFSWYLLCLTSLGAKWSFTIWVLFGALGGASSYFGGARLGAVILPLGTLESIAILAIEWACLFVGVRLWWYRWSSRYIVASL</sequence>
<name>A0ABS7YQE0_9VIBR</name>
<feature type="transmembrane region" description="Helical" evidence="1">
    <location>
        <begin position="65"/>
        <end position="84"/>
    </location>
</feature>
<dbReference type="EMBL" id="JAIWIU010000127">
    <property type="protein sequence ID" value="MCA2017896.1"/>
    <property type="molecule type" value="Genomic_DNA"/>
</dbReference>